<sequence>MLSQIPLIAGDEHSDPEHFPPATYDRDGQQLDLRPVNSWTMRLQELSIPEIVEVQLVNSIAPTVLIQQLAPLMRTARSVQPRYTHIINVSAIEGQFAGHKTGAHPHTNMAKAALNMLTLTMATDLAAEGIAINSVDPGWISQQVPYGQRIADHKLPLDEVDAAARICDLIFVAAQGGQAEYGRFWKDYLVAPW</sequence>
<evidence type="ECO:0000313" key="2">
    <source>
        <dbReference type="EMBL" id="GCE21783.1"/>
    </source>
</evidence>
<dbReference type="Gene3D" id="3.40.50.720">
    <property type="entry name" value="NAD(P)-binding Rossmann-like Domain"/>
    <property type="match status" value="1"/>
</dbReference>
<dbReference type="Proteomes" id="UP000287188">
    <property type="component" value="Unassembled WGS sequence"/>
</dbReference>
<protein>
    <recommendedName>
        <fullName evidence="4">Oxidoreductase</fullName>
    </recommendedName>
</protein>
<dbReference type="InterPro" id="IPR051468">
    <property type="entry name" value="Fungal_SecMetab_SDRs"/>
</dbReference>
<dbReference type="RefSeq" id="WP_126553671.1">
    <property type="nucleotide sequence ID" value="NZ_BIFS01000001.1"/>
</dbReference>
<proteinExistence type="predicted"/>
<organism evidence="2 3">
    <name type="scientific">Dictyobacter kobayashii</name>
    <dbReference type="NCBI Taxonomy" id="2014872"/>
    <lineage>
        <taxon>Bacteria</taxon>
        <taxon>Bacillati</taxon>
        <taxon>Chloroflexota</taxon>
        <taxon>Ktedonobacteria</taxon>
        <taxon>Ktedonobacterales</taxon>
        <taxon>Dictyobacteraceae</taxon>
        <taxon>Dictyobacter</taxon>
    </lineage>
</organism>
<feature type="compositionally biased region" description="Basic and acidic residues" evidence="1">
    <location>
        <begin position="10"/>
        <end position="27"/>
    </location>
</feature>
<reference evidence="3" key="1">
    <citation type="submission" date="2018-12" db="EMBL/GenBank/DDBJ databases">
        <title>Tengunoibacter tsumagoiensis gen. nov., sp. nov., Dictyobacter kobayashii sp. nov., D. alpinus sp. nov., and D. joshuensis sp. nov. and description of Dictyobacteraceae fam. nov. within the order Ktedonobacterales isolated from Tengu-no-mugimeshi.</title>
        <authorList>
            <person name="Wang C.M."/>
            <person name="Zheng Y."/>
            <person name="Sakai Y."/>
            <person name="Toyoda A."/>
            <person name="Minakuchi Y."/>
            <person name="Abe K."/>
            <person name="Yokota A."/>
            <person name="Yabe S."/>
        </authorList>
    </citation>
    <scope>NUCLEOTIDE SEQUENCE [LARGE SCALE GENOMIC DNA]</scope>
    <source>
        <strain evidence="3">Uno11</strain>
    </source>
</reference>
<evidence type="ECO:0008006" key="4">
    <source>
        <dbReference type="Google" id="ProtNLM"/>
    </source>
</evidence>
<dbReference type="InterPro" id="IPR036291">
    <property type="entry name" value="NAD(P)-bd_dom_sf"/>
</dbReference>
<name>A0A402ARV1_9CHLR</name>
<dbReference type="OrthoDB" id="9803333at2"/>
<dbReference type="PRINTS" id="PR00081">
    <property type="entry name" value="GDHRDH"/>
</dbReference>
<dbReference type="AlphaFoldDB" id="A0A402ARV1"/>
<feature type="region of interest" description="Disordered" evidence="1">
    <location>
        <begin position="1"/>
        <end position="27"/>
    </location>
</feature>
<keyword evidence="3" id="KW-1185">Reference proteome</keyword>
<comment type="caution">
    <text evidence="2">The sequence shown here is derived from an EMBL/GenBank/DDBJ whole genome shotgun (WGS) entry which is preliminary data.</text>
</comment>
<dbReference type="InterPro" id="IPR002347">
    <property type="entry name" value="SDR_fam"/>
</dbReference>
<dbReference type="SUPFAM" id="SSF51735">
    <property type="entry name" value="NAD(P)-binding Rossmann-fold domains"/>
    <property type="match status" value="1"/>
</dbReference>
<evidence type="ECO:0000313" key="3">
    <source>
        <dbReference type="Proteomes" id="UP000287188"/>
    </source>
</evidence>
<accession>A0A402ARV1</accession>
<dbReference type="GO" id="GO:0016491">
    <property type="term" value="F:oxidoreductase activity"/>
    <property type="evidence" value="ECO:0007669"/>
    <property type="project" value="TreeGrafter"/>
</dbReference>
<dbReference type="CDD" id="cd05233">
    <property type="entry name" value="SDR_c"/>
    <property type="match status" value="1"/>
</dbReference>
<dbReference type="Pfam" id="PF13561">
    <property type="entry name" value="adh_short_C2"/>
    <property type="match status" value="1"/>
</dbReference>
<dbReference type="GO" id="GO:0005737">
    <property type="term" value="C:cytoplasm"/>
    <property type="evidence" value="ECO:0007669"/>
    <property type="project" value="TreeGrafter"/>
</dbReference>
<dbReference type="PANTHER" id="PTHR43544:SF2">
    <property type="entry name" value="OXIDOREDUCTASE"/>
    <property type="match status" value="1"/>
</dbReference>
<gene>
    <name evidence="2" type="ORF">KDK_55830</name>
</gene>
<dbReference type="EMBL" id="BIFS01000001">
    <property type="protein sequence ID" value="GCE21783.1"/>
    <property type="molecule type" value="Genomic_DNA"/>
</dbReference>
<dbReference type="PANTHER" id="PTHR43544">
    <property type="entry name" value="SHORT-CHAIN DEHYDROGENASE/REDUCTASE"/>
    <property type="match status" value="1"/>
</dbReference>
<evidence type="ECO:0000256" key="1">
    <source>
        <dbReference type="SAM" id="MobiDB-lite"/>
    </source>
</evidence>